<dbReference type="EMBL" id="JAHGAW010000015">
    <property type="protein sequence ID" value="MBT2189126.1"/>
    <property type="molecule type" value="Genomic_DNA"/>
</dbReference>
<dbReference type="AlphaFoldDB" id="A0A9X1DFX6"/>
<name>A0A9X1DFX6_9SPHN</name>
<dbReference type="Proteomes" id="UP001138757">
    <property type="component" value="Unassembled WGS sequence"/>
</dbReference>
<sequence>MLIRSIALVTAALAAFAATAGAHAEGADYYRGGWRTDAGEPHVYQFVIRGNRVSGVYCTQCADGTTLAPIVGTFDEATGLAFTIRHLRLDGSLMSEDLATARLVKGRLIVTGSRGGPGGAAFEHPTIKDPRGPVPSTGPIAVLPPGTTAPPLLKPASGIGRAPPYVPPAPWRSLTAADVVGVWLGFGVGMDKQYFIIRRDGGGLFGVACGRCDNPYTFGALENFRIDGDTLSFDIVHQDWGDGTILPFDRHVTAHIAMNEMRMDARRPDQTGPGIVASLVGPIAIEATAGNVVAEPAK</sequence>
<feature type="chain" id="PRO_5040955453" description="DUF2147 domain-containing protein" evidence="1">
    <location>
        <begin position="25"/>
        <end position="298"/>
    </location>
</feature>
<feature type="signal peptide" evidence="1">
    <location>
        <begin position="1"/>
        <end position="24"/>
    </location>
</feature>
<evidence type="ECO:0000313" key="2">
    <source>
        <dbReference type="EMBL" id="MBT2189126.1"/>
    </source>
</evidence>
<dbReference type="RefSeq" id="WP_214625384.1">
    <property type="nucleotide sequence ID" value="NZ_JAHGAW010000015.1"/>
</dbReference>
<comment type="caution">
    <text evidence="2">The sequence shown here is derived from an EMBL/GenBank/DDBJ whole genome shotgun (WGS) entry which is preliminary data.</text>
</comment>
<gene>
    <name evidence="2" type="ORF">KK488_19430</name>
</gene>
<evidence type="ECO:0000313" key="3">
    <source>
        <dbReference type="Proteomes" id="UP001138757"/>
    </source>
</evidence>
<evidence type="ECO:0008006" key="4">
    <source>
        <dbReference type="Google" id="ProtNLM"/>
    </source>
</evidence>
<reference evidence="2" key="1">
    <citation type="submission" date="2021-05" db="EMBL/GenBank/DDBJ databases">
        <title>Genome of Sphingobium sp. strain.</title>
        <authorList>
            <person name="Fan R."/>
        </authorList>
    </citation>
    <scope>NUCLEOTIDE SEQUENCE</scope>
    <source>
        <strain evidence="2">H33</strain>
    </source>
</reference>
<evidence type="ECO:0000256" key="1">
    <source>
        <dbReference type="SAM" id="SignalP"/>
    </source>
</evidence>
<proteinExistence type="predicted"/>
<protein>
    <recommendedName>
        <fullName evidence="4">DUF2147 domain-containing protein</fullName>
    </recommendedName>
</protein>
<keyword evidence="1" id="KW-0732">Signal</keyword>
<accession>A0A9X1DFX6</accession>
<keyword evidence="3" id="KW-1185">Reference proteome</keyword>
<organism evidence="2 3">
    <name type="scientific">Sphingobium nicotianae</name>
    <dbReference type="NCBI Taxonomy" id="2782607"/>
    <lineage>
        <taxon>Bacteria</taxon>
        <taxon>Pseudomonadati</taxon>
        <taxon>Pseudomonadota</taxon>
        <taxon>Alphaproteobacteria</taxon>
        <taxon>Sphingomonadales</taxon>
        <taxon>Sphingomonadaceae</taxon>
        <taxon>Sphingobium</taxon>
    </lineage>
</organism>